<evidence type="ECO:0000313" key="1">
    <source>
        <dbReference type="EMBL" id="KAH3692769.1"/>
    </source>
</evidence>
<name>A0A9D4BGJ5_DREPO</name>
<dbReference type="EMBL" id="JAIWYP010000019">
    <property type="protein sequence ID" value="KAH3692769.1"/>
    <property type="molecule type" value="Genomic_DNA"/>
</dbReference>
<protein>
    <submittedName>
        <fullName evidence="1">Uncharacterized protein</fullName>
    </submittedName>
</protein>
<organism evidence="1 2">
    <name type="scientific">Dreissena polymorpha</name>
    <name type="common">Zebra mussel</name>
    <name type="synonym">Mytilus polymorpha</name>
    <dbReference type="NCBI Taxonomy" id="45954"/>
    <lineage>
        <taxon>Eukaryota</taxon>
        <taxon>Metazoa</taxon>
        <taxon>Spiralia</taxon>
        <taxon>Lophotrochozoa</taxon>
        <taxon>Mollusca</taxon>
        <taxon>Bivalvia</taxon>
        <taxon>Autobranchia</taxon>
        <taxon>Heteroconchia</taxon>
        <taxon>Euheterodonta</taxon>
        <taxon>Imparidentia</taxon>
        <taxon>Neoheterodontei</taxon>
        <taxon>Myida</taxon>
        <taxon>Dreissenoidea</taxon>
        <taxon>Dreissenidae</taxon>
        <taxon>Dreissena</taxon>
    </lineage>
</organism>
<dbReference type="AlphaFoldDB" id="A0A9D4BGJ5"/>
<evidence type="ECO:0000313" key="2">
    <source>
        <dbReference type="Proteomes" id="UP000828390"/>
    </source>
</evidence>
<sequence>MALRKEVNILEEGSKSFLSDENENMSTASFYTETFPKNRRLQKGENPTTEFNGRRKNKCAFCDESHKSVECMKFQDTSSRLQKKCFKGHIVAKCMSQKRCLLCKRKHDTSICNTSGSDDLTLRRTPEASTLRPGAAIFHSSLKPAHSGVLLKTAIAVVGTK</sequence>
<proteinExistence type="predicted"/>
<reference evidence="1" key="1">
    <citation type="journal article" date="2019" name="bioRxiv">
        <title>The Genome of the Zebra Mussel, Dreissena polymorpha: A Resource for Invasive Species Research.</title>
        <authorList>
            <person name="McCartney M.A."/>
            <person name="Auch B."/>
            <person name="Kono T."/>
            <person name="Mallez S."/>
            <person name="Zhang Y."/>
            <person name="Obille A."/>
            <person name="Becker A."/>
            <person name="Abrahante J.E."/>
            <person name="Garbe J."/>
            <person name="Badalamenti J.P."/>
            <person name="Herman A."/>
            <person name="Mangelson H."/>
            <person name="Liachko I."/>
            <person name="Sullivan S."/>
            <person name="Sone E.D."/>
            <person name="Koren S."/>
            <person name="Silverstein K.A.T."/>
            <person name="Beckman K.B."/>
            <person name="Gohl D.M."/>
        </authorList>
    </citation>
    <scope>NUCLEOTIDE SEQUENCE</scope>
    <source>
        <strain evidence="1">Duluth1</strain>
        <tissue evidence="1">Whole animal</tissue>
    </source>
</reference>
<reference evidence="1" key="2">
    <citation type="submission" date="2020-11" db="EMBL/GenBank/DDBJ databases">
        <authorList>
            <person name="McCartney M.A."/>
            <person name="Auch B."/>
            <person name="Kono T."/>
            <person name="Mallez S."/>
            <person name="Becker A."/>
            <person name="Gohl D.M."/>
            <person name="Silverstein K.A.T."/>
            <person name="Koren S."/>
            <person name="Bechman K.B."/>
            <person name="Herman A."/>
            <person name="Abrahante J.E."/>
            <person name="Garbe J."/>
        </authorList>
    </citation>
    <scope>NUCLEOTIDE SEQUENCE</scope>
    <source>
        <strain evidence="1">Duluth1</strain>
        <tissue evidence="1">Whole animal</tissue>
    </source>
</reference>
<keyword evidence="2" id="KW-1185">Reference proteome</keyword>
<dbReference type="Proteomes" id="UP000828390">
    <property type="component" value="Unassembled WGS sequence"/>
</dbReference>
<comment type="caution">
    <text evidence="1">The sequence shown here is derived from an EMBL/GenBank/DDBJ whole genome shotgun (WGS) entry which is preliminary data.</text>
</comment>
<gene>
    <name evidence="1" type="ORF">DPMN_194521</name>
</gene>
<accession>A0A9D4BGJ5</accession>